<proteinExistence type="predicted"/>
<gene>
    <name evidence="1" type="ORF">CAZ10_09780</name>
</gene>
<evidence type="ECO:0000313" key="1">
    <source>
        <dbReference type="EMBL" id="OTI63116.1"/>
    </source>
</evidence>
<dbReference type="RefSeq" id="WP_065327574.1">
    <property type="nucleotide sequence ID" value="NZ_NFFZ01000004.1"/>
</dbReference>
<evidence type="ECO:0000313" key="2">
    <source>
        <dbReference type="Proteomes" id="UP000194857"/>
    </source>
</evidence>
<sequence>MPIKRIVLKYPSAPTESFYTEEHMYVALDSGSGGYPVRSTILNAHDFKTLEAAQKYVGQFDEFKPVELSIEVQEKPLA</sequence>
<reference evidence="1 2" key="1">
    <citation type="submission" date="2017-05" db="EMBL/GenBank/DDBJ databases">
        <authorList>
            <person name="Song R."/>
            <person name="Chenine A.L."/>
            <person name="Ruprecht R.M."/>
        </authorList>
    </citation>
    <scope>NUCLEOTIDE SEQUENCE [LARGE SCALE GENOMIC DNA]</scope>
    <source>
        <strain evidence="1 2">S567_C10_BS</strain>
    </source>
</reference>
<dbReference type="Proteomes" id="UP000194857">
    <property type="component" value="Unassembled WGS sequence"/>
</dbReference>
<accession>A0A241XSI6</accession>
<name>A0A241XSI6_PSEAI</name>
<organism evidence="1 2">
    <name type="scientific">Pseudomonas aeruginosa</name>
    <dbReference type="NCBI Taxonomy" id="287"/>
    <lineage>
        <taxon>Bacteria</taxon>
        <taxon>Pseudomonadati</taxon>
        <taxon>Pseudomonadota</taxon>
        <taxon>Gammaproteobacteria</taxon>
        <taxon>Pseudomonadales</taxon>
        <taxon>Pseudomonadaceae</taxon>
        <taxon>Pseudomonas</taxon>
    </lineage>
</organism>
<comment type="caution">
    <text evidence="1">The sequence shown here is derived from an EMBL/GenBank/DDBJ whole genome shotgun (WGS) entry which is preliminary data.</text>
</comment>
<dbReference type="AlphaFoldDB" id="A0A241XSI6"/>
<protein>
    <submittedName>
        <fullName evidence="1">Uncharacterized protein</fullName>
    </submittedName>
</protein>
<dbReference type="EMBL" id="NFFZ01000004">
    <property type="protein sequence ID" value="OTI63116.1"/>
    <property type="molecule type" value="Genomic_DNA"/>
</dbReference>